<dbReference type="EMBL" id="PDXB01000097">
    <property type="protein sequence ID" value="RYN15776.1"/>
    <property type="molecule type" value="Genomic_DNA"/>
</dbReference>
<organism evidence="1 2">
    <name type="scientific">Alternaria tenuissima</name>
    <dbReference type="NCBI Taxonomy" id="119927"/>
    <lineage>
        <taxon>Eukaryota</taxon>
        <taxon>Fungi</taxon>
        <taxon>Dikarya</taxon>
        <taxon>Ascomycota</taxon>
        <taxon>Pezizomycotina</taxon>
        <taxon>Dothideomycetes</taxon>
        <taxon>Pleosporomycetidae</taxon>
        <taxon>Pleosporales</taxon>
        <taxon>Pleosporineae</taxon>
        <taxon>Pleosporaceae</taxon>
        <taxon>Alternaria</taxon>
        <taxon>Alternaria sect. Alternaria</taxon>
        <taxon>Alternaria alternata complex</taxon>
    </lineage>
</organism>
<evidence type="ECO:0000313" key="2">
    <source>
        <dbReference type="Proteomes" id="UP000292340"/>
    </source>
</evidence>
<sequence>MSPNGPESIPHAMANFLVTKLTDATIWVQEKNNERREKARRLADEQVDREANDTRRRALGNIEGEDRSLMGDWQAEEGRRRHRRERVSVVDGAHWLALSWWRGGDQVGH</sequence>
<name>A0AB37VXD8_9PLEO</name>
<reference evidence="1" key="1">
    <citation type="submission" date="2017-10" db="EMBL/GenBank/DDBJ databases">
        <authorList>
            <person name="Armitage A.D."/>
            <person name="Barbara D.J."/>
            <person name="Woodhall J.W."/>
            <person name="Sreenivasaprasad S."/>
            <person name="Lane C.R."/>
            <person name="Clarkson J.P."/>
            <person name="Harrison R.J."/>
        </authorList>
    </citation>
    <scope>NUCLEOTIDE SEQUENCE</scope>
    <source>
        <strain evidence="1">FERA 1164</strain>
    </source>
</reference>
<protein>
    <submittedName>
        <fullName evidence="1">Uncharacterized protein</fullName>
    </submittedName>
</protein>
<reference evidence="1" key="2">
    <citation type="journal article" date="2019" name="bioRxiv">
        <title>Genomics, evolutionary history and diagnostics of the Alternaria alternata species group including apple and Asian pear pathotypes.</title>
        <authorList>
            <person name="Armitage A.D."/>
            <person name="Cockerton H.M."/>
            <person name="Sreenivasaprasad S."/>
            <person name="Woodhall J.W."/>
            <person name="Lane C.R."/>
            <person name="Harrison R.J."/>
            <person name="Clarkson J.P."/>
        </authorList>
    </citation>
    <scope>NUCLEOTIDE SEQUENCE</scope>
    <source>
        <strain evidence="1">FERA 1164</strain>
    </source>
</reference>
<gene>
    <name evidence="1" type="ORF">AA0115_g12801</name>
</gene>
<dbReference type="Proteomes" id="UP000292340">
    <property type="component" value="Unassembled WGS sequence"/>
</dbReference>
<evidence type="ECO:0000313" key="1">
    <source>
        <dbReference type="EMBL" id="RYN15776.1"/>
    </source>
</evidence>
<comment type="caution">
    <text evidence="1">The sequence shown here is derived from an EMBL/GenBank/DDBJ whole genome shotgun (WGS) entry which is preliminary data.</text>
</comment>
<proteinExistence type="predicted"/>
<accession>A0AB37VXD8</accession>
<dbReference type="AlphaFoldDB" id="A0AB37VXD8"/>